<dbReference type="KEGG" id="csy:CENSYa_2033"/>
<dbReference type="AlphaFoldDB" id="A0RZ69"/>
<dbReference type="EnsemblBacteria" id="ABK78636">
    <property type="protein sequence ID" value="ABK78636"/>
    <property type="gene ID" value="CENSYa_2033"/>
</dbReference>
<organism evidence="1 2">
    <name type="scientific">Cenarchaeum symbiosum (strain A)</name>
    <dbReference type="NCBI Taxonomy" id="414004"/>
    <lineage>
        <taxon>Archaea</taxon>
        <taxon>Nitrososphaerota</taxon>
        <taxon>Candidatus Cenarchaeales</taxon>
        <taxon>Candidatus Cenarchaeaceae</taxon>
        <taxon>Candidatus Cenarchaeum</taxon>
    </lineage>
</organism>
<sequence>MTANRITAHEVIILILAASEKHLNGRTVLQKLGYFWSVYVSDIDEVKFEPHYYGPYSAKLRQAIDEMVGYGLLNVTVHGDPVNDRHHYTLSADGRGLVKDLKNQYGAYYAEIQKVIEKCVKLRSFQPNLLSHAAKVTYKSMLKELDAEPEDDLMLMSVKLDWNMTKSQAKSGEKLYNEIKTIFPIKAYC</sequence>
<dbReference type="HOGENOM" id="CLU_1431588_0_0_2"/>
<evidence type="ECO:0000313" key="1">
    <source>
        <dbReference type="EMBL" id="ABK78636.1"/>
    </source>
</evidence>
<reference evidence="1 2" key="1">
    <citation type="journal article" date="2006" name="Proc. Natl. Acad. Sci. U.S.A.">
        <title>Genomic analysis of the uncultivated marine crenarchaeote Cenarchaeum symbiosum.</title>
        <authorList>
            <person name="Hallam S.J."/>
            <person name="Konstantinidis K.T."/>
            <person name="Putnam N."/>
            <person name="Schleper C."/>
            <person name="Watanabe Y."/>
            <person name="Sugahara J."/>
            <person name="Preston C."/>
            <person name="de la Torre J."/>
            <person name="Richardson P.M."/>
            <person name="DeLong E.F."/>
        </authorList>
    </citation>
    <scope>NUCLEOTIDE SEQUENCE [LARGE SCALE GENOMIC DNA]</scope>
    <source>
        <strain evidence="2">A</strain>
    </source>
</reference>
<gene>
    <name evidence="1" type="ordered locus">CENSYa_2033</name>
</gene>
<keyword evidence="2" id="KW-1185">Reference proteome</keyword>
<accession>A0RZ69</accession>
<dbReference type="Proteomes" id="UP000000758">
    <property type="component" value="Chromosome"/>
</dbReference>
<evidence type="ECO:0000313" key="2">
    <source>
        <dbReference type="Proteomes" id="UP000000758"/>
    </source>
</evidence>
<proteinExistence type="predicted"/>
<name>A0RZ69_CENSY</name>
<protein>
    <submittedName>
        <fullName evidence="1">Uncharacterized protein</fullName>
    </submittedName>
</protein>
<dbReference type="EMBL" id="DP000238">
    <property type="protein sequence ID" value="ABK78636.1"/>
    <property type="molecule type" value="Genomic_DNA"/>
</dbReference>